<sequence length="274" mass="30117">MSRAYVDLKDNPHYRMSSFINGLARLGYTVRRGLPDHPVEPGDVALIWNRLGRSVQAEKMVKAGGGALIVAENGYHGQDADGNQAYALALDGHNGSGRWFVGDQSRLDALKIDFKPWRTQLSGRFLVADQRGIGSPIMRSPAMFAERMTALVEAQGKKAYVRPHPGRNKPIRSLMQDLEDKEGLIVWSSNAATEALIAGVPVHYAAPAIVTRGAAKRLTTPFLWNSDVDARPDAFKRLAWAQWFLHEIASGEALRTLLDVHQGKLPAVQEGFGI</sequence>
<organism evidence="1 2">
    <name type="scientific">Caulobacter phage CcrBL9</name>
    <dbReference type="NCBI Taxonomy" id="2283270"/>
    <lineage>
        <taxon>Viruses</taxon>
        <taxon>Duplodnaviria</taxon>
        <taxon>Heunggongvirae</taxon>
        <taxon>Uroviricota</taxon>
        <taxon>Caudoviricetes</taxon>
        <taxon>Jeanschmidtviridae</taxon>
        <taxon>Bertelyvirus</taxon>
        <taxon>Bertelyvirus BL9</taxon>
    </lineage>
</organism>
<keyword evidence="2" id="KW-1185">Reference proteome</keyword>
<evidence type="ECO:0000313" key="2">
    <source>
        <dbReference type="Proteomes" id="UP000259421"/>
    </source>
</evidence>
<accession>A0A385EES0</accession>
<name>A0A385EES0_9CAUD</name>
<protein>
    <submittedName>
        <fullName evidence="1">Uncharacterized protein</fullName>
    </submittedName>
</protein>
<reference evidence="2" key="1">
    <citation type="submission" date="2018-07" db="EMBL/GenBank/DDBJ databases">
        <title>Giant CbK-like Caulobacter bacteriophages have genetically divergent genomes.</title>
        <authorList>
            <person name="Wilson K.M."/>
            <person name="Ely B."/>
        </authorList>
    </citation>
    <scope>NUCLEOTIDE SEQUENCE [LARGE SCALE GENOMIC DNA]</scope>
</reference>
<dbReference type="EMBL" id="MH588546">
    <property type="protein sequence ID" value="AXQ69199.1"/>
    <property type="molecule type" value="Genomic_DNA"/>
</dbReference>
<proteinExistence type="predicted"/>
<dbReference type="Proteomes" id="UP000259421">
    <property type="component" value="Segment"/>
</dbReference>
<evidence type="ECO:0000313" key="1">
    <source>
        <dbReference type="EMBL" id="AXQ69199.1"/>
    </source>
</evidence>
<gene>
    <name evidence="1" type="ORF">CcrBL9_gp175</name>
</gene>
<reference evidence="1 2" key="2">
    <citation type="submission" date="2018-09" db="EMBL/GenBank/DDBJ databases">
        <title>Giant CbK-like Caulobacter bacteriophages have genetically divergent genomes.</title>
        <authorList>
            <person name="Wilson K."/>
            <person name="Ely B."/>
        </authorList>
    </citation>
    <scope>NUCLEOTIDE SEQUENCE [LARGE SCALE GENOMIC DNA]</scope>
</reference>